<comment type="cofactor">
    <cofactor evidence="1">
        <name>[4Fe-4S] cluster</name>
        <dbReference type="ChEBI" id="CHEBI:49883"/>
    </cofactor>
</comment>
<dbReference type="AlphaFoldDB" id="A0A3A8R2Z4"/>
<keyword evidence="5" id="KW-0411">Iron-sulfur</keyword>
<evidence type="ECO:0000256" key="3">
    <source>
        <dbReference type="ARBA" id="ARBA00022723"/>
    </source>
</evidence>
<dbReference type="GO" id="GO:0051536">
    <property type="term" value="F:iron-sulfur cluster binding"/>
    <property type="evidence" value="ECO:0007669"/>
    <property type="project" value="UniProtKB-KW"/>
</dbReference>
<proteinExistence type="predicted"/>
<organism evidence="7 8">
    <name type="scientific">Corallococcus aberystwythensis</name>
    <dbReference type="NCBI Taxonomy" id="2316722"/>
    <lineage>
        <taxon>Bacteria</taxon>
        <taxon>Pseudomonadati</taxon>
        <taxon>Myxococcota</taxon>
        <taxon>Myxococcia</taxon>
        <taxon>Myxococcales</taxon>
        <taxon>Cystobacterineae</taxon>
        <taxon>Myxococcaceae</taxon>
        <taxon>Corallococcus</taxon>
    </lineage>
</organism>
<dbReference type="SFLD" id="SFLDG01082">
    <property type="entry name" value="B12-binding_domain_containing"/>
    <property type="match status" value="1"/>
</dbReference>
<dbReference type="EMBL" id="RAWK01000007">
    <property type="protein sequence ID" value="RKH74338.1"/>
    <property type="molecule type" value="Genomic_DNA"/>
</dbReference>
<dbReference type="PROSITE" id="PS51332">
    <property type="entry name" value="B12_BINDING"/>
    <property type="match status" value="1"/>
</dbReference>
<keyword evidence="8" id="KW-1185">Reference proteome</keyword>
<evidence type="ECO:0000259" key="6">
    <source>
        <dbReference type="PROSITE" id="PS51332"/>
    </source>
</evidence>
<dbReference type="GO" id="GO:0046872">
    <property type="term" value="F:metal ion binding"/>
    <property type="evidence" value="ECO:0007669"/>
    <property type="project" value="UniProtKB-KW"/>
</dbReference>
<keyword evidence="3" id="KW-0479">Metal-binding</keyword>
<keyword evidence="2" id="KW-0949">S-adenosyl-L-methionine</keyword>
<dbReference type="InterPro" id="IPR006158">
    <property type="entry name" value="Cobalamin-bd"/>
</dbReference>
<evidence type="ECO:0000256" key="5">
    <source>
        <dbReference type="ARBA" id="ARBA00023014"/>
    </source>
</evidence>
<feature type="domain" description="B12-binding" evidence="6">
    <location>
        <begin position="6"/>
        <end position="143"/>
    </location>
</feature>
<keyword evidence="4" id="KW-0408">Iron</keyword>
<dbReference type="PANTHER" id="PTHR43409">
    <property type="entry name" value="ANAEROBIC MAGNESIUM-PROTOPORPHYRIN IX MONOMETHYL ESTER CYCLASE-RELATED"/>
    <property type="match status" value="1"/>
</dbReference>
<accession>A0A3A8R2Z4</accession>
<name>A0A3A8R2Z4_9BACT</name>
<dbReference type="OrthoDB" id="9762608at2"/>
<evidence type="ECO:0000313" key="8">
    <source>
        <dbReference type="Proteomes" id="UP000267003"/>
    </source>
</evidence>
<evidence type="ECO:0000256" key="1">
    <source>
        <dbReference type="ARBA" id="ARBA00001966"/>
    </source>
</evidence>
<dbReference type="PANTHER" id="PTHR43409:SF7">
    <property type="entry name" value="BLL1977 PROTEIN"/>
    <property type="match status" value="1"/>
</dbReference>
<dbReference type="SFLD" id="SFLDS00029">
    <property type="entry name" value="Radical_SAM"/>
    <property type="match status" value="1"/>
</dbReference>
<dbReference type="Gene3D" id="3.40.50.280">
    <property type="entry name" value="Cobalamin-binding domain"/>
    <property type="match status" value="1"/>
</dbReference>
<dbReference type="InterPro" id="IPR007197">
    <property type="entry name" value="rSAM"/>
</dbReference>
<dbReference type="CDD" id="cd02068">
    <property type="entry name" value="radical_SAM_B12_BD"/>
    <property type="match status" value="1"/>
</dbReference>
<dbReference type="RefSeq" id="WP_120553586.1">
    <property type="nucleotide sequence ID" value="NZ_RAWK01000007.1"/>
</dbReference>
<dbReference type="Pfam" id="PF02310">
    <property type="entry name" value="B12-binding"/>
    <property type="match status" value="1"/>
</dbReference>
<protein>
    <submittedName>
        <fullName evidence="7">Cobalamin-binding protein</fullName>
    </submittedName>
</protein>
<reference evidence="8" key="1">
    <citation type="submission" date="2018-09" db="EMBL/GenBank/DDBJ databases">
        <authorList>
            <person name="Livingstone P.G."/>
            <person name="Whitworth D.E."/>
        </authorList>
    </citation>
    <scope>NUCLEOTIDE SEQUENCE [LARGE SCALE GENOMIC DNA]</scope>
    <source>
        <strain evidence="8">AB050A</strain>
    </source>
</reference>
<dbReference type="GO" id="GO:0031419">
    <property type="term" value="F:cobalamin binding"/>
    <property type="evidence" value="ECO:0007669"/>
    <property type="project" value="InterPro"/>
</dbReference>
<evidence type="ECO:0000256" key="2">
    <source>
        <dbReference type="ARBA" id="ARBA00022691"/>
    </source>
</evidence>
<sequence>MSSGRALSPVLLVGAGTGEATCGILYLASYLRRGGIEAFVRLWDGDESAGEVKDSFERLIARVRPKLIGISLKWFHHVDRALLIARTVRKIDPSIRIVVGGNSASYWWKELSGYDCIDHVVLGDGEVPLLALCNGEEAPPNCVTRTPDGRPRRLPLAYVQRATNTEDVYYSHFNDIFLSQRDAHSFSGWVAPGKGCGENCLYCGGARGNQKADFGRAKPFLRSEENVRRDHQEIAGRTWQMRYDFAGSTAEFLGSTWAGVDLSRHCCTYFLWGVPRVELVAALAATFQRIYMVIDIGCFSEQQRLEQMSKGLLKPCAKDGELLEVIESVRRHPNVDVEISGIGGLPFTNKARLAEELQLVERVIGMDCVVGYQRLEAQPGALVTEHPARFDMVTEAKTFAEFLGYFERREPGDVSVPMIRFKDAELEAAVQRNSDRVDELAWKHRDARKRVTLNGRTRLKNTAPSTERFTLGDWLGSHRAPAKLAKEPVTVLRSVDGITLSCAPSVSPRRFNDPTLTQGDDGAILLAALDAFKQPTTVSQAVTYLGAKARLDPQSAHDVIDHLVDGRFLQPT</sequence>
<gene>
    <name evidence="7" type="ORF">D7W81_01925</name>
</gene>
<evidence type="ECO:0000313" key="7">
    <source>
        <dbReference type="EMBL" id="RKH74338.1"/>
    </source>
</evidence>
<dbReference type="GO" id="GO:0003824">
    <property type="term" value="F:catalytic activity"/>
    <property type="evidence" value="ECO:0007669"/>
    <property type="project" value="InterPro"/>
</dbReference>
<comment type="caution">
    <text evidence="7">The sequence shown here is derived from an EMBL/GenBank/DDBJ whole genome shotgun (WGS) entry which is preliminary data.</text>
</comment>
<dbReference type="Proteomes" id="UP000267003">
    <property type="component" value="Unassembled WGS sequence"/>
</dbReference>
<evidence type="ECO:0000256" key="4">
    <source>
        <dbReference type="ARBA" id="ARBA00023004"/>
    </source>
</evidence>
<dbReference type="InterPro" id="IPR051198">
    <property type="entry name" value="BchE-like"/>
</dbReference>